<dbReference type="GO" id="GO:0004674">
    <property type="term" value="F:protein serine/threonine kinase activity"/>
    <property type="evidence" value="ECO:0007669"/>
    <property type="project" value="UniProtKB-KW"/>
</dbReference>
<comment type="caution">
    <text evidence="14">The sequence shown here is derived from an EMBL/GenBank/DDBJ whole genome shotgun (WGS) entry which is preliminary data.</text>
</comment>
<dbReference type="Pfam" id="PF00069">
    <property type="entry name" value="Pkinase"/>
    <property type="match status" value="1"/>
</dbReference>
<evidence type="ECO:0000256" key="2">
    <source>
        <dbReference type="ARBA" id="ARBA00012513"/>
    </source>
</evidence>
<dbReference type="GO" id="GO:0004521">
    <property type="term" value="F:RNA endonuclease activity"/>
    <property type="evidence" value="ECO:0007669"/>
    <property type="project" value="InterPro"/>
</dbReference>
<dbReference type="InterPro" id="IPR011009">
    <property type="entry name" value="Kinase-like_dom_sf"/>
</dbReference>
<dbReference type="GO" id="GO:0005524">
    <property type="term" value="F:ATP binding"/>
    <property type="evidence" value="ECO:0007669"/>
    <property type="project" value="UniProtKB-KW"/>
</dbReference>
<dbReference type="PROSITE" id="PS50011">
    <property type="entry name" value="PROTEIN_KINASE_DOM"/>
    <property type="match status" value="1"/>
</dbReference>
<dbReference type="InterPro" id="IPR000719">
    <property type="entry name" value="Prot_kinase_dom"/>
</dbReference>
<keyword evidence="8" id="KW-0418">Kinase</keyword>
<name>A0AAV8XAP6_9CUCU</name>
<dbReference type="SMART" id="SM00580">
    <property type="entry name" value="PUG"/>
    <property type="match status" value="1"/>
</dbReference>
<evidence type="ECO:0000259" key="12">
    <source>
        <dbReference type="PROSITE" id="PS50011"/>
    </source>
</evidence>
<dbReference type="AlphaFoldDB" id="A0AAV8XAP6"/>
<dbReference type="SUPFAM" id="SSF56112">
    <property type="entry name" value="Protein kinase-like (PK-like)"/>
    <property type="match status" value="1"/>
</dbReference>
<dbReference type="Proteomes" id="UP001162162">
    <property type="component" value="Unassembled WGS sequence"/>
</dbReference>
<evidence type="ECO:0000256" key="7">
    <source>
        <dbReference type="ARBA" id="ARBA00022741"/>
    </source>
</evidence>
<keyword evidence="9" id="KW-0067">ATP-binding</keyword>
<dbReference type="PANTHER" id="PTHR13954">
    <property type="entry name" value="IRE1-RELATED"/>
    <property type="match status" value="1"/>
</dbReference>
<dbReference type="InterPro" id="IPR045133">
    <property type="entry name" value="IRE1/2-like"/>
</dbReference>
<keyword evidence="10" id="KW-1133">Transmembrane helix</keyword>
<feature type="domain" description="KEN" evidence="13">
    <location>
        <begin position="724"/>
        <end position="853"/>
    </location>
</feature>
<dbReference type="EC" id="2.7.11.1" evidence="2"/>
<dbReference type="InterPro" id="IPR038357">
    <property type="entry name" value="KEN_sf"/>
</dbReference>
<evidence type="ECO:0000256" key="9">
    <source>
        <dbReference type="ARBA" id="ARBA00022840"/>
    </source>
</evidence>
<organism evidence="14 15">
    <name type="scientific">Aromia moschata</name>
    <dbReference type="NCBI Taxonomy" id="1265417"/>
    <lineage>
        <taxon>Eukaryota</taxon>
        <taxon>Metazoa</taxon>
        <taxon>Ecdysozoa</taxon>
        <taxon>Arthropoda</taxon>
        <taxon>Hexapoda</taxon>
        <taxon>Insecta</taxon>
        <taxon>Pterygota</taxon>
        <taxon>Neoptera</taxon>
        <taxon>Endopterygota</taxon>
        <taxon>Coleoptera</taxon>
        <taxon>Polyphaga</taxon>
        <taxon>Cucujiformia</taxon>
        <taxon>Chrysomeloidea</taxon>
        <taxon>Cerambycidae</taxon>
        <taxon>Cerambycinae</taxon>
        <taxon>Callichromatini</taxon>
        <taxon>Aromia</taxon>
    </lineage>
</organism>
<dbReference type="Pfam" id="PF06479">
    <property type="entry name" value="Ribonuc_2-5A"/>
    <property type="match status" value="1"/>
</dbReference>
<evidence type="ECO:0000256" key="6">
    <source>
        <dbReference type="ARBA" id="ARBA00022729"/>
    </source>
</evidence>
<keyword evidence="6" id="KW-0732">Signal</keyword>
<keyword evidence="5" id="KW-0812">Transmembrane</keyword>
<dbReference type="GO" id="GO:0036498">
    <property type="term" value="P:IRE1-mediated unfolded protein response"/>
    <property type="evidence" value="ECO:0007669"/>
    <property type="project" value="TreeGrafter"/>
</dbReference>
<evidence type="ECO:0000256" key="8">
    <source>
        <dbReference type="ARBA" id="ARBA00022777"/>
    </source>
</evidence>
<dbReference type="PANTHER" id="PTHR13954:SF6">
    <property type="entry name" value="NON-SPECIFIC SERINE_THREONINE PROTEIN KINASE"/>
    <property type="match status" value="1"/>
</dbReference>
<evidence type="ECO:0000256" key="1">
    <source>
        <dbReference type="ARBA" id="ARBA00004479"/>
    </source>
</evidence>
<dbReference type="InterPro" id="IPR010513">
    <property type="entry name" value="KEN_dom"/>
</dbReference>
<dbReference type="Gene3D" id="1.10.510.10">
    <property type="entry name" value="Transferase(Phosphotransferase) domain 1"/>
    <property type="match status" value="1"/>
</dbReference>
<dbReference type="CDD" id="cd09769">
    <property type="entry name" value="Luminal_IRE1"/>
    <property type="match status" value="1"/>
</dbReference>
<evidence type="ECO:0000256" key="4">
    <source>
        <dbReference type="ARBA" id="ARBA00022679"/>
    </source>
</evidence>
<dbReference type="Gene3D" id="3.30.200.20">
    <property type="entry name" value="Phosphorylase Kinase, domain 1"/>
    <property type="match status" value="1"/>
</dbReference>
<dbReference type="SUPFAM" id="SSF50998">
    <property type="entry name" value="Quinoprotein alcohol dehydrogenase-like"/>
    <property type="match status" value="1"/>
</dbReference>
<feature type="domain" description="Protein kinase" evidence="12">
    <location>
        <begin position="476"/>
        <end position="721"/>
    </location>
</feature>
<keyword evidence="7" id="KW-0547">Nucleotide-binding</keyword>
<dbReference type="Gene3D" id="2.130.10.10">
    <property type="entry name" value="YVTN repeat-like/Quinoprotein amine dehydrogenase"/>
    <property type="match status" value="1"/>
</dbReference>
<dbReference type="SMART" id="SM00564">
    <property type="entry name" value="PQQ"/>
    <property type="match status" value="3"/>
</dbReference>
<keyword evidence="3" id="KW-0723">Serine/threonine-protein kinase</keyword>
<evidence type="ECO:0000313" key="15">
    <source>
        <dbReference type="Proteomes" id="UP001162162"/>
    </source>
</evidence>
<dbReference type="InterPro" id="IPR018391">
    <property type="entry name" value="PQQ_b-propeller_rpt"/>
</dbReference>
<dbReference type="GO" id="GO:1990604">
    <property type="term" value="C:IRE1-TRAF2-ASK1 complex"/>
    <property type="evidence" value="ECO:0007669"/>
    <property type="project" value="TreeGrafter"/>
</dbReference>
<reference evidence="14" key="1">
    <citation type="journal article" date="2023" name="Insect Mol. Biol.">
        <title>Genome sequencing provides insights into the evolution of gene families encoding plant cell wall-degrading enzymes in longhorned beetles.</title>
        <authorList>
            <person name="Shin N.R."/>
            <person name="Okamura Y."/>
            <person name="Kirsch R."/>
            <person name="Pauchet Y."/>
        </authorList>
    </citation>
    <scope>NUCLEOTIDE SEQUENCE</scope>
    <source>
        <strain evidence="14">AMC_N1</strain>
    </source>
</reference>
<dbReference type="GO" id="GO:0070059">
    <property type="term" value="P:intrinsic apoptotic signaling pathway in response to endoplasmic reticulum stress"/>
    <property type="evidence" value="ECO:0007669"/>
    <property type="project" value="TreeGrafter"/>
</dbReference>
<evidence type="ECO:0000259" key="13">
    <source>
        <dbReference type="PROSITE" id="PS51392"/>
    </source>
</evidence>
<evidence type="ECO:0000256" key="10">
    <source>
        <dbReference type="ARBA" id="ARBA00022989"/>
    </source>
</evidence>
<comment type="subcellular location">
    <subcellularLocation>
        <location evidence="1">Membrane</location>
        <topology evidence="1">Single-pass type I membrane protein</topology>
    </subcellularLocation>
</comment>
<keyword evidence="15" id="KW-1185">Reference proteome</keyword>
<dbReference type="GO" id="GO:0051082">
    <property type="term" value="F:unfolded protein binding"/>
    <property type="evidence" value="ECO:0007669"/>
    <property type="project" value="TreeGrafter"/>
</dbReference>
<evidence type="ECO:0000256" key="5">
    <source>
        <dbReference type="ARBA" id="ARBA00022692"/>
    </source>
</evidence>
<sequence>MSEVRNVRIMSSDLAQGRDKRLLLFATLDGTLTAIEQESGKIRWNIKDNPPVQVPLDTSNAIIPIFLPDPRDGSLYLLGSSKEPLKKLPFSVPQLEKKDTWYKLDPITGNKQQVLGWGEQSSTCPVNSQTSIYMGRTKYNIKMVDSKKPENKWNVTFYDYAATSMSKEELNLVHFTSTSSGRLITLNRRTGDLLWDEDLNSPVIRIYLLDPEGLMSVPFTSMANHTISYFMTQLLTNNGRLQNPNQLKFPTLYIGEHMHGLYATPSLVDQNVVTLLGPGRSSLLLGGPNSPDDPRIYTEYPLPGHNYHLPEDYYYEDYLNFESLPILGKLVVLTGHYIVPQYSDKNIIGSERGIKLITDESSSMPNINFDGIEIKREQKHPGSLQTKFEEYSDNEENAVNGFYQNIKFWINHQENKGLKLALIVLSGCVIAMFWFRYMRILIPHKTPPSCLHLIQSATALSEELPNGLVRVGKISFNPKQLLGKGCEGTFVYKGEFDNRQVAVKRLLPDCFTFADREVALLRESDAHPNVIRYYCTEQDRMFRYIALELCQATLSDYVQGQCDLSFIKPLDILQQATLGLSHLHSLGIVPNVRGEVRAMISDFGLCKKLQVGKISFSRRSGVTGTDGWIAPEMLNGYERTTYAVDLFSLGCLYYYVLSKGHHPFGDSLRRQANILKGECNLSKLRDAEWEIYIQKPLLSALISPIPKNRPSCKAVLQHPIFWDCSKILSFFQDVSDRVEKVEIDDGVLKALEHNGLQVVKLDWQEHIHDEVAGDLRKYRSYQGGSVRDLLRALRNKKHHFWELSEEAQKSLGELPDAFTHYWIGSVSFTLSATHGLQCSVSQMKQLLGVIILKIIVTP</sequence>
<dbReference type="GO" id="GO:0006397">
    <property type="term" value="P:mRNA processing"/>
    <property type="evidence" value="ECO:0007669"/>
    <property type="project" value="InterPro"/>
</dbReference>
<dbReference type="FunFam" id="3.30.200.20:FF:000077">
    <property type="entry name" value="Putative Serine/threonine-protein kinase/endoribonuclease IRE1"/>
    <property type="match status" value="1"/>
</dbReference>
<evidence type="ECO:0000313" key="14">
    <source>
        <dbReference type="EMBL" id="KAJ8935645.1"/>
    </source>
</evidence>
<dbReference type="Gene3D" id="1.20.1440.180">
    <property type="entry name" value="KEN domain"/>
    <property type="match status" value="1"/>
</dbReference>
<accession>A0AAV8XAP6</accession>
<proteinExistence type="predicted"/>
<evidence type="ECO:0000256" key="11">
    <source>
        <dbReference type="ARBA" id="ARBA00023136"/>
    </source>
</evidence>
<keyword evidence="4" id="KW-0808">Transferase</keyword>
<evidence type="ECO:0000256" key="3">
    <source>
        <dbReference type="ARBA" id="ARBA00022527"/>
    </source>
</evidence>
<gene>
    <name evidence="14" type="ORF">NQ318_010553</name>
</gene>
<dbReference type="InterPro" id="IPR011047">
    <property type="entry name" value="Quinoprotein_ADH-like_sf"/>
</dbReference>
<dbReference type="PROSITE" id="PS51392">
    <property type="entry name" value="KEN"/>
    <property type="match status" value="1"/>
</dbReference>
<dbReference type="InterPro" id="IPR015943">
    <property type="entry name" value="WD40/YVTN_repeat-like_dom_sf"/>
</dbReference>
<dbReference type="EMBL" id="JAPWTK010000854">
    <property type="protein sequence ID" value="KAJ8935645.1"/>
    <property type="molecule type" value="Genomic_DNA"/>
</dbReference>
<protein>
    <recommendedName>
        <fullName evidence="2">non-specific serine/threonine protein kinase</fullName>
        <ecNumber evidence="2">2.7.11.1</ecNumber>
    </recommendedName>
</protein>
<keyword evidence="11" id="KW-0472">Membrane</keyword>